<dbReference type="PANTHER" id="PTHR46708:SF2">
    <property type="entry name" value="FIBRONECTIN TYPE-III DOMAIN-CONTAINING PROTEIN"/>
    <property type="match status" value="1"/>
</dbReference>
<feature type="domain" description="SLH" evidence="5">
    <location>
        <begin position="2755"/>
        <end position="2814"/>
    </location>
</feature>
<dbReference type="InterPro" id="IPR036116">
    <property type="entry name" value="FN3_sf"/>
</dbReference>
<feature type="compositionally biased region" description="Gly residues" evidence="2">
    <location>
        <begin position="2451"/>
        <end position="2464"/>
    </location>
</feature>
<evidence type="ECO:0008006" key="8">
    <source>
        <dbReference type="Google" id="ProtNLM"/>
    </source>
</evidence>
<dbReference type="Gene3D" id="2.60.40.10">
    <property type="entry name" value="Immunoglobulins"/>
    <property type="match status" value="3"/>
</dbReference>
<dbReference type="Proteomes" id="UP000276128">
    <property type="component" value="Unassembled WGS sequence"/>
</dbReference>
<dbReference type="RefSeq" id="WP_126139240.1">
    <property type="nucleotide sequence ID" value="NZ_RXHU01000003.1"/>
</dbReference>
<comment type="caution">
    <text evidence="6">The sequence shown here is derived from an EMBL/GenBank/DDBJ whole genome shotgun (WGS) entry which is preliminary data.</text>
</comment>
<evidence type="ECO:0000256" key="2">
    <source>
        <dbReference type="SAM" id="MobiDB-lite"/>
    </source>
</evidence>
<dbReference type="SMART" id="SM00060">
    <property type="entry name" value="FN3"/>
    <property type="match status" value="3"/>
</dbReference>
<keyword evidence="7" id="KW-1185">Reference proteome</keyword>
<evidence type="ECO:0000259" key="5">
    <source>
        <dbReference type="PROSITE" id="PS51272"/>
    </source>
</evidence>
<dbReference type="InterPro" id="IPR013783">
    <property type="entry name" value="Ig-like_fold"/>
</dbReference>
<feature type="domain" description="Fibronectin type-III" evidence="4">
    <location>
        <begin position="165"/>
        <end position="260"/>
    </location>
</feature>
<dbReference type="OrthoDB" id="1813813at2"/>
<feature type="signal peptide" evidence="3">
    <location>
        <begin position="1"/>
        <end position="28"/>
    </location>
</feature>
<evidence type="ECO:0000256" key="1">
    <source>
        <dbReference type="ARBA" id="ARBA00022737"/>
    </source>
</evidence>
<protein>
    <recommendedName>
        <fullName evidence="8">Fibronectin type-III domain-containing protein</fullName>
    </recommendedName>
</protein>
<keyword evidence="1" id="KW-0677">Repeat</keyword>
<proteinExistence type="predicted"/>
<dbReference type="InterPro" id="IPR011042">
    <property type="entry name" value="6-blade_b-propeller_TolB-like"/>
</dbReference>
<dbReference type="Pfam" id="PF00041">
    <property type="entry name" value="fn3"/>
    <property type="match status" value="1"/>
</dbReference>
<dbReference type="CDD" id="cd00063">
    <property type="entry name" value="FN3"/>
    <property type="match status" value="2"/>
</dbReference>
<dbReference type="PROSITE" id="PS50853">
    <property type="entry name" value="FN3"/>
    <property type="match status" value="2"/>
</dbReference>
<dbReference type="PROSITE" id="PS51272">
    <property type="entry name" value="SLH"/>
    <property type="match status" value="3"/>
</dbReference>
<feature type="domain" description="SLH" evidence="5">
    <location>
        <begin position="2606"/>
        <end position="2669"/>
    </location>
</feature>
<sequence length="2814" mass="299006">MGRTTLRMLSLFLAISVALSSLMPQTFGSPATASARTAIDEASDNMFRSLLAGLTPESLLAASAKLEAPQLDPLPALTNEESLVVAGSAAAGAAVTVTYSVYNGDIVEEETIEADETGRFNYLLWLDSADGVYQIAATAELNGETSEASAPAIIEVDRTPPKMVEDERWQLAYPTDSTVLLQWSPPQVSNGSGGKIADPSVVGYRIYDKTGQLLKETANTEYLLENLASGKAYTFRVCAFDAAGNESDDRQIYAGTSPAGEVKLTSAGFPGTTLLLRDGSAVLYMAEDQSLLHRIQTETGVDEVVNVTSDGQALNGDLKDLAADRSGRVITFASKATNLAVAAPTDGSKYAVYVYQADSGEVTMISNPALRAEQPSLSADGSRVVFAEGGQIYVYDVIAHTKKLISHRADQLPGNGVSQMPAISGDGSHVAYWTTSTDLQDATDPDGTDAVAVYDMAAGTHVWISGYAKQVRKPTLSNDGRFLAVSVGFGIGWNKLWAIDLRDVDPDHWTEDFFPDNRDSSERKDKNYLETSMSGDGRYVVATLHDNNPSGSIYLTNYAERFDRDSGQVDRIGNPAISADNAQIDEIGNRVLYVRDGEMYTYCYGECQQQQSGAAVDSASWSVMDGDLTFSSVNPGGGVTITASGSPGQAVVADITYQEMIGSDPAMTKTTMRTMELTETPAASGFYRAVFTVADGVTQIDAIKARLTNSPNGKSAGGLPLRVAGKLSIDIVTDYPSILGSAWFDLSSSNASSSRKPLTAGITHYDYWWPAAADTAVVLTVAGGTELARQEGIVVNKGAVTTVSLSPAAIPSSLTVQVSADRGAPITAEVLFMDEGGTEIARIPTDGQGKAVLVNRHAGERLRVAVIPPSGYQAPPEQTVMLAIGGTQLSMPIVKLQDVYSLSYAREVGNGSDKVPVIDSDVVLTVKAAAGRAVRAKLSKDVRQVDGTIAADQEWLTLTETSPASGYYQATYRIAEGTAALNGFVLEIDGILQAQIYPIGRSIASRVRLVIDAPPNSESEQWIESATISVSHVGSSYFAGLYRIEGQERSLLVDVPYPNAQYQVVLGARNTYSDLVYVTSPGSGQTADTDAVIAPRFQFEYRLKVAEIGDVIQATLRDAVSREIVWSGNFYNETVAKFTLPRGGAASASLELTATVADPAYEKATITFQADVRTRSVDIALPKKPEALLQGHVLGKDGKPAPGSAVTIVVGSGSAGFTRTYTLMTDSNGEYSMRVPAGPVQLRAKNTAGSGSLSRALALDLSGDRTVDLQLQDLAAVTLRLYTRLGGGAWDGPIELDFATNYHLYVSPQFSYSTFRDGVYQAWATTGDTIRICANGIEAGLPSECREAIVGADNKADIEIRLENPGGQAAFRAYDPNGEPLNVLDATLYDLDNNDVRNELLMLDPERRQFYVPLASGGNKRMMLRMLYTNTAASVQFTAQPGGLVTLGDVHLQPAGYFGGAGNGLEVGTDWTTPGGRFTLRAVYKNSVLGTARDAVMEIDLPKEVEFAPGTLVLNGKAVEPALAGRTLEIPLGEIAGLTGGSVQLQLKMTGGIDASQITIAGTMKYKDVQLQEQEQIFGSAVLSVTPVTLRAPEIVTNSQFEVSGYAPAGSEVTVYDNGVAVGQSSVSPAGTWTRSVKLAESDARRHQLTSEATVGGVRSPGARAVVIYDPNDPGLETVSMQQQQGRLVAFDPASGVAVFPYVVVPNRPFVFELKFRDPSRISDVYVQMGDQSARAQLVGGKYQAVLPFTNNLGPVSVDYRKKPDAAAVPAELPTEEAYRNSLPSPLSDYQVEWKAGPGETAPDGSIIPAGSAAFQAKLNGKMTARINISSVPVDYTPSDKELRQAQATGIAVYGFSMTRSVSDTGISLRVSAYVPMGAGSFSAGSKGQSRVTALAVQEKVALTTMEFALKAANQGVTIRDLIQGFSDAIDPDSFEARANAALERAKQICDPAAREYYVDFAKEVAADMLMHNMVKFELSMAALVLIPGGFIGLGFWGVSYYIGLKLDEVANNELTELEDHLRNYNSELCKKKNPINPVAEPKYIWDPSGYVYEGVPDNRVEGATATVLEKDGASGEWNVWDAEWYGQTNPLATDARGQYGWDVPEGKWKVKYEKEGYVGAYSDELDVPPPQLEVNIPLVSYAAPLPERAKAAPGGAYVDVYFSKPIDEASIQTDAVTVASESGAETPIPGTVLAVHPVEASGKRLSSVIRFTPTEALAEGLYRVSVSATVASYAGVPAGSAAELQVRVTARDGSAPAEAANVTVGVTFDKATVLWSDPSDDDYVMARIRWKQAGEAAYGTPIEVDKGTEWAQIPGLPAASGYEFMITTVDDAGNESSGVTASWTSAADWRAPLPVTGLKTVSVADRLIALSWKDPSSASADLAKLRLSWAKTDPSDAPQEGEALPGAESFIISGLAPATEYTVSIAAIDRDGNASPGTFITVRTASASAGGTGGDNGIGGGPIHNGPPAASPKETKVEIDTRGGSFKAFDDWLVLLAEPGAYPAASTLTLKRGAEAEHPLAAGYTRMSDTLEITGAAGAAHGKPLRLTVRLDPTVVGKADPRKLGLYKLDPAAEAGWTYVGGVLEKDAFRLTTAIPSDGTYAVLLYERSFADLTAHWSSDEVAVLVSRHLADGLSADRFEPDRPITRAEVTKLLVSALKQGNPAVRPAQGAPAGLSGEETGQLIPMTTFSDVSSEAWYASYVRMAAEMGLVYGDNGRFRPNDPVTREELATLLQRFAAIQGFEAAPPAEEASSLDLFADVQDVSSWAREAVALAVSQYWMQGMTETELKPLGQASRAQAASLLLRVLTSLGAT</sequence>
<accession>A0A3S0BZH5</accession>
<evidence type="ECO:0000313" key="7">
    <source>
        <dbReference type="Proteomes" id="UP000276128"/>
    </source>
</evidence>
<evidence type="ECO:0000313" key="6">
    <source>
        <dbReference type="EMBL" id="RTE11732.1"/>
    </source>
</evidence>
<dbReference type="Pfam" id="PF00395">
    <property type="entry name" value="SLH"/>
    <property type="match status" value="3"/>
</dbReference>
<keyword evidence="3" id="KW-0732">Signal</keyword>
<evidence type="ECO:0000259" key="4">
    <source>
        <dbReference type="PROSITE" id="PS50853"/>
    </source>
</evidence>
<dbReference type="InterPro" id="IPR008969">
    <property type="entry name" value="CarboxyPept-like_regulatory"/>
</dbReference>
<dbReference type="InterPro" id="IPR001119">
    <property type="entry name" value="SLH_dom"/>
</dbReference>
<reference evidence="6 7" key="1">
    <citation type="submission" date="2018-12" db="EMBL/GenBank/DDBJ databases">
        <title>Bacillus ochoae sp. nov., Paenibacillus whitsoniae sp. nov., Paenibacillus spiritus sp. nov. Isolated from the Mars Exploration Rover during spacecraft assembly.</title>
        <authorList>
            <person name="Seuylemezian A."/>
            <person name="Vaishampayan P."/>
        </authorList>
    </citation>
    <scope>NUCLEOTIDE SEQUENCE [LARGE SCALE GENOMIC DNA]</scope>
    <source>
        <strain evidence="6 7">MER 54</strain>
    </source>
</reference>
<dbReference type="InterPro" id="IPR003961">
    <property type="entry name" value="FN3_dom"/>
</dbReference>
<evidence type="ECO:0000256" key="3">
    <source>
        <dbReference type="SAM" id="SignalP"/>
    </source>
</evidence>
<feature type="chain" id="PRO_5018561861" description="Fibronectin type-III domain-containing protein" evidence="3">
    <location>
        <begin position="29"/>
        <end position="2814"/>
    </location>
</feature>
<dbReference type="InterPro" id="IPR050991">
    <property type="entry name" value="ECM_Regulatory_Proteins"/>
</dbReference>
<organism evidence="6 7">
    <name type="scientific">Paenibacillus whitsoniae</name>
    <dbReference type="NCBI Taxonomy" id="2496558"/>
    <lineage>
        <taxon>Bacteria</taxon>
        <taxon>Bacillati</taxon>
        <taxon>Bacillota</taxon>
        <taxon>Bacilli</taxon>
        <taxon>Bacillales</taxon>
        <taxon>Paenibacillaceae</taxon>
        <taxon>Paenibacillus</taxon>
    </lineage>
</organism>
<feature type="region of interest" description="Disordered" evidence="2">
    <location>
        <begin position="2451"/>
        <end position="2476"/>
    </location>
</feature>
<dbReference type="SUPFAM" id="SSF49265">
    <property type="entry name" value="Fibronectin type III"/>
    <property type="match status" value="2"/>
</dbReference>
<feature type="domain" description="SLH" evidence="5">
    <location>
        <begin position="2686"/>
        <end position="2748"/>
    </location>
</feature>
<feature type="domain" description="Fibronectin type-III" evidence="4">
    <location>
        <begin position="2352"/>
        <end position="2448"/>
    </location>
</feature>
<dbReference type="SUPFAM" id="SSF49464">
    <property type="entry name" value="Carboxypeptidase regulatory domain-like"/>
    <property type="match status" value="1"/>
</dbReference>
<dbReference type="Gene3D" id="2.120.10.30">
    <property type="entry name" value="TolB, C-terminal domain"/>
    <property type="match status" value="1"/>
</dbReference>
<dbReference type="SUPFAM" id="SSF82171">
    <property type="entry name" value="DPP6 N-terminal domain-like"/>
    <property type="match status" value="1"/>
</dbReference>
<dbReference type="EMBL" id="RXHU01000003">
    <property type="protein sequence ID" value="RTE11732.1"/>
    <property type="molecule type" value="Genomic_DNA"/>
</dbReference>
<dbReference type="PANTHER" id="PTHR46708">
    <property type="entry name" value="TENASCIN"/>
    <property type="match status" value="1"/>
</dbReference>
<name>A0A3S0BZH5_9BACL</name>
<gene>
    <name evidence="6" type="ORF">EJQ19_00440</name>
</gene>